<accession>G0TUJ2</accession>
<sequence length="101" mass="11462">MSRSTTWLFSDSNAFAFNCIQLVRGRLFYKHVYSFTLSQQQHKYFTGQGCAADSGHVDSTVQVNRIAPKQVEEKQASRQVREIVVKKEDVLTSKLSGMPSM</sequence>
<proteinExistence type="predicted"/>
<protein>
    <submittedName>
        <fullName evidence="1">Uncharacterized protein</fullName>
    </submittedName>
</protein>
<evidence type="ECO:0000313" key="1">
    <source>
        <dbReference type="EMBL" id="CCC47626.1"/>
    </source>
</evidence>
<dbReference type="AlphaFoldDB" id="G0TUJ2"/>
<organism evidence="1">
    <name type="scientific">Trypanosoma vivax (strain Y486)</name>
    <dbReference type="NCBI Taxonomy" id="1055687"/>
    <lineage>
        <taxon>Eukaryota</taxon>
        <taxon>Discoba</taxon>
        <taxon>Euglenozoa</taxon>
        <taxon>Kinetoplastea</taxon>
        <taxon>Metakinetoplastina</taxon>
        <taxon>Trypanosomatida</taxon>
        <taxon>Trypanosomatidae</taxon>
        <taxon>Trypanosoma</taxon>
        <taxon>Duttonella</taxon>
    </lineage>
</organism>
<reference evidence="1" key="1">
    <citation type="journal article" date="2012" name="Proc. Natl. Acad. Sci. U.S.A.">
        <title>Antigenic diversity is generated by distinct evolutionary mechanisms in African trypanosome species.</title>
        <authorList>
            <person name="Jackson A.P."/>
            <person name="Berry A."/>
            <person name="Aslett M."/>
            <person name="Allison H.C."/>
            <person name="Burton P."/>
            <person name="Vavrova-Anderson J."/>
            <person name="Brown R."/>
            <person name="Browne H."/>
            <person name="Corton N."/>
            <person name="Hauser H."/>
            <person name="Gamble J."/>
            <person name="Gilderthorp R."/>
            <person name="Marcello L."/>
            <person name="McQuillan J."/>
            <person name="Otto T.D."/>
            <person name="Quail M.A."/>
            <person name="Sanders M.J."/>
            <person name="van Tonder A."/>
            <person name="Ginger M.L."/>
            <person name="Field M.C."/>
            <person name="Barry J.D."/>
            <person name="Hertz-Fowler C."/>
            <person name="Berriman M."/>
        </authorList>
    </citation>
    <scope>NUCLEOTIDE SEQUENCE</scope>
    <source>
        <strain evidence="1">Y486</strain>
    </source>
</reference>
<dbReference type="EMBL" id="HE573020">
    <property type="protein sequence ID" value="CCC47626.1"/>
    <property type="molecule type" value="Genomic_DNA"/>
</dbReference>
<name>G0TUJ2_TRYVY</name>
<gene>
    <name evidence="1" type="ORF">TVY486_0402920</name>
</gene>